<evidence type="ECO:0000256" key="1">
    <source>
        <dbReference type="SAM" id="SignalP"/>
    </source>
</evidence>
<dbReference type="EMBL" id="FNWO01000014">
    <property type="protein sequence ID" value="SEH56573.1"/>
    <property type="molecule type" value="Genomic_DNA"/>
</dbReference>
<dbReference type="Proteomes" id="UP000182983">
    <property type="component" value="Unassembled WGS sequence"/>
</dbReference>
<keyword evidence="3" id="KW-1185">Reference proteome</keyword>
<reference evidence="3" key="1">
    <citation type="submission" date="2016-10" db="EMBL/GenBank/DDBJ databases">
        <authorList>
            <person name="Varghese N."/>
            <person name="Submissions S."/>
        </authorList>
    </citation>
    <scope>NUCLEOTIDE SEQUENCE [LARGE SCALE GENOMIC DNA]</scope>
    <source>
        <strain evidence="3">DSM 13234</strain>
    </source>
</reference>
<proteinExistence type="predicted"/>
<organism evidence="2 3">
    <name type="scientific">Magnetospirillum fulvum</name>
    <name type="common">Rhodospirillum fulvum</name>
    <dbReference type="NCBI Taxonomy" id="1082"/>
    <lineage>
        <taxon>Bacteria</taxon>
        <taxon>Pseudomonadati</taxon>
        <taxon>Pseudomonadota</taxon>
        <taxon>Alphaproteobacteria</taxon>
        <taxon>Rhodospirillales</taxon>
        <taxon>Rhodospirillaceae</taxon>
        <taxon>Magnetospirillum</taxon>
    </lineage>
</organism>
<name>A0A1H6J871_MAGFU</name>
<keyword evidence="1" id="KW-0732">Signal</keyword>
<evidence type="ECO:0008006" key="4">
    <source>
        <dbReference type="Google" id="ProtNLM"/>
    </source>
</evidence>
<dbReference type="InterPro" id="IPR019225">
    <property type="entry name" value="DUF2155"/>
</dbReference>
<evidence type="ECO:0000313" key="3">
    <source>
        <dbReference type="Proteomes" id="UP000182983"/>
    </source>
</evidence>
<feature type="signal peptide" evidence="1">
    <location>
        <begin position="1"/>
        <end position="23"/>
    </location>
</feature>
<gene>
    <name evidence="2" type="ORF">SAMN04244559_02977</name>
</gene>
<accession>A0A1H6J871</accession>
<sequence>MRPNMAVFALALLAAPLSGLAQSAPPGAYPDPMTSAPVLRPPLQPPAPVAAPVPVLPPPPLHLGADLSFPVAVLQGLDKVSARVLTIEAPVGTPVRFGSLEIIARACKKRPPEDLPESAAFLDIWELRPGEPTAELFRGWMFASSPALSAMEHPVYDIWVLDCKGAPGR</sequence>
<dbReference type="Pfam" id="PF09923">
    <property type="entry name" value="DUF2155"/>
    <property type="match status" value="1"/>
</dbReference>
<dbReference type="AlphaFoldDB" id="A0A1H6J871"/>
<evidence type="ECO:0000313" key="2">
    <source>
        <dbReference type="EMBL" id="SEH56573.1"/>
    </source>
</evidence>
<feature type="chain" id="PRO_5010245660" description="Cellulase-like protein" evidence="1">
    <location>
        <begin position="24"/>
        <end position="169"/>
    </location>
</feature>
<protein>
    <recommendedName>
        <fullName evidence="4">Cellulase-like protein</fullName>
    </recommendedName>
</protein>